<dbReference type="PANTHER" id="PTHR47870">
    <property type="entry name" value="CYTOCHROME C-TYPE BIOGENESIS PROTEIN CCMH"/>
    <property type="match status" value="1"/>
</dbReference>
<evidence type="ECO:0000313" key="4">
    <source>
        <dbReference type="EMBL" id="MDD0823935.1"/>
    </source>
</evidence>
<feature type="domain" description="Cytochrome c-type biogenesis protein H TPR" evidence="3">
    <location>
        <begin position="84"/>
        <end position="226"/>
    </location>
</feature>
<sequence>METREQLSKENYQQAVKFSQYFANDLRQEFESEAEQRYQFEKTQFEQQLQNSQQKQPLVKKSIISLCAIFLLGSIYYWQSGRYQVVQEGLQLHQQFQEQTNPHQGISKNDRYILSLQNQLRENPNNGELWYELGQAYALNNEFDSALICYGNAEKLLGKKASILSAMATANYYDNKQRMSPEIKELLKQALALDKNESASLLLLASDSFLNNDYQQALGYWRQVLDGNNESIDRRAIIQSMAMARQMLEGQNK</sequence>
<reference evidence="4 5" key="1">
    <citation type="submission" date="2023-02" db="EMBL/GenBank/DDBJ databases">
        <title>Mannheimia cairiniae sp. nov., a novel species of Mannheimia obtained from moscovy ducks (Cairina moschata) and reclassification of Mannheimia ovis as heterotypic synonym of Mannheimia pernigra.</title>
        <authorList>
            <person name="Christensen H."/>
        </authorList>
    </citation>
    <scope>NUCLEOTIDE SEQUENCE [LARGE SCALE GENOMIC DNA]</scope>
    <source>
        <strain evidence="4 5">AT1</strain>
    </source>
</reference>
<dbReference type="EMBL" id="JAQSJE010000004">
    <property type="protein sequence ID" value="MDD0823935.1"/>
    <property type="molecule type" value="Genomic_DNA"/>
</dbReference>
<comment type="caution">
    <text evidence="4">The sequence shown here is derived from an EMBL/GenBank/DDBJ whole genome shotgun (WGS) entry which is preliminary data.</text>
</comment>
<dbReference type="Proteomes" id="UP001221909">
    <property type="component" value="Unassembled WGS sequence"/>
</dbReference>
<organism evidence="4 5">
    <name type="scientific">Mannheimia cairinae</name>
    <dbReference type="NCBI Taxonomy" id="3025936"/>
    <lineage>
        <taxon>Bacteria</taxon>
        <taxon>Pseudomonadati</taxon>
        <taxon>Pseudomonadota</taxon>
        <taxon>Gammaproteobacteria</taxon>
        <taxon>Pasteurellales</taxon>
        <taxon>Pasteurellaceae</taxon>
        <taxon>Mannheimia</taxon>
    </lineage>
</organism>
<evidence type="ECO:0000256" key="1">
    <source>
        <dbReference type="ARBA" id="ARBA00022737"/>
    </source>
</evidence>
<gene>
    <name evidence="4" type="ORF">PTQ27_05585</name>
</gene>
<proteinExistence type="predicted"/>
<evidence type="ECO:0000313" key="5">
    <source>
        <dbReference type="Proteomes" id="UP001221909"/>
    </source>
</evidence>
<dbReference type="SUPFAM" id="SSF48452">
    <property type="entry name" value="TPR-like"/>
    <property type="match status" value="1"/>
</dbReference>
<dbReference type="SMART" id="SM00028">
    <property type="entry name" value="TPR"/>
    <property type="match status" value="2"/>
</dbReference>
<accession>A0ABT5MP31</accession>
<name>A0ABT5MP31_9PAST</name>
<dbReference type="PANTHER" id="PTHR47870:SF2">
    <property type="entry name" value="FORMATE-DEPENDENT NITRITE REDUCTASE COMPLEX SUBUNIT NRFF"/>
    <property type="match status" value="1"/>
</dbReference>
<dbReference type="RefSeq" id="WP_273747792.1">
    <property type="nucleotide sequence ID" value="NZ_JAQSJE010000004.1"/>
</dbReference>
<keyword evidence="2" id="KW-0802">TPR repeat</keyword>
<evidence type="ECO:0000259" key="3">
    <source>
        <dbReference type="Pfam" id="PF23914"/>
    </source>
</evidence>
<dbReference type="InterPro" id="IPR019734">
    <property type="entry name" value="TPR_rpt"/>
</dbReference>
<evidence type="ECO:0000256" key="2">
    <source>
        <dbReference type="ARBA" id="ARBA00022803"/>
    </source>
</evidence>
<dbReference type="InterPro" id="IPR056413">
    <property type="entry name" value="TPR_CcmH_CycH"/>
</dbReference>
<protein>
    <submittedName>
        <fullName evidence="4">Cytochrome C biogenesis protein</fullName>
    </submittedName>
</protein>
<dbReference type="Pfam" id="PF23914">
    <property type="entry name" value="TPR_CcmH_CycH"/>
    <property type="match status" value="1"/>
</dbReference>
<dbReference type="InterPro" id="IPR051263">
    <property type="entry name" value="C-type_cytochrome_biogenesis"/>
</dbReference>
<dbReference type="Gene3D" id="1.25.40.10">
    <property type="entry name" value="Tetratricopeptide repeat domain"/>
    <property type="match status" value="1"/>
</dbReference>
<keyword evidence="1" id="KW-0677">Repeat</keyword>
<keyword evidence="5" id="KW-1185">Reference proteome</keyword>
<dbReference type="InterPro" id="IPR011990">
    <property type="entry name" value="TPR-like_helical_dom_sf"/>
</dbReference>